<protein>
    <submittedName>
        <fullName evidence="2">Uncharacterized protein</fullName>
    </submittedName>
</protein>
<keyword evidence="3" id="KW-1185">Reference proteome</keyword>
<feature type="compositionally biased region" description="Basic and acidic residues" evidence="1">
    <location>
        <begin position="226"/>
        <end position="245"/>
    </location>
</feature>
<evidence type="ECO:0000256" key="1">
    <source>
        <dbReference type="SAM" id="MobiDB-lite"/>
    </source>
</evidence>
<dbReference type="Proteomes" id="UP001208570">
    <property type="component" value="Unassembled WGS sequence"/>
</dbReference>
<feature type="region of interest" description="Disordered" evidence="1">
    <location>
        <begin position="1"/>
        <end position="96"/>
    </location>
</feature>
<dbReference type="EMBL" id="JAODUP010000162">
    <property type="protein sequence ID" value="KAK2158891.1"/>
    <property type="molecule type" value="Genomic_DNA"/>
</dbReference>
<accession>A0AAD9N8G2</accession>
<proteinExistence type="predicted"/>
<gene>
    <name evidence="2" type="ORF">LSH36_162g06035</name>
</gene>
<sequence length="329" mass="36484">MDEVHPSVLHSLYTDPREPQGPRQGQVAPSIGNTNRIRPRQFSLPEASGYEPCQDISSVFTANRKRQNAVRDPDNSSLSSYKETSPEVEHIPTRTELRIVQSEPRIRRGSHLAREAFGSEPRSQTITPSVRSLDLIRSKARSHSTHHGHDSGHAMKRARSKSMVETARKLHMLESRPLPKVPCTSHCSPVSSSHKSSRLDSSSDDEEPRPSNPAPIALPHITYLDVEEKSDSTHTLTEHTNKDCSTDSVTKKAKQPSKLFRMSALLKGDGQQSTNGDSARSSQSQQSSIVGLDWLFGTDTDSMSSGKLCVCMNMCVCVKRNYIVIIMQC</sequence>
<comment type="caution">
    <text evidence="2">The sequence shown here is derived from an EMBL/GenBank/DDBJ whole genome shotgun (WGS) entry which is preliminary data.</text>
</comment>
<reference evidence="2" key="1">
    <citation type="journal article" date="2023" name="Mol. Biol. Evol.">
        <title>Third-Generation Sequencing Reveals the Adaptive Role of the Epigenome in Three Deep-Sea Polychaetes.</title>
        <authorList>
            <person name="Perez M."/>
            <person name="Aroh O."/>
            <person name="Sun Y."/>
            <person name="Lan Y."/>
            <person name="Juniper S.K."/>
            <person name="Young C.R."/>
            <person name="Angers B."/>
            <person name="Qian P.Y."/>
        </authorList>
    </citation>
    <scope>NUCLEOTIDE SEQUENCE</scope>
    <source>
        <strain evidence="2">P08H-3</strain>
    </source>
</reference>
<name>A0AAD9N8G2_9ANNE</name>
<organism evidence="2 3">
    <name type="scientific">Paralvinella palmiformis</name>
    <dbReference type="NCBI Taxonomy" id="53620"/>
    <lineage>
        <taxon>Eukaryota</taxon>
        <taxon>Metazoa</taxon>
        <taxon>Spiralia</taxon>
        <taxon>Lophotrochozoa</taxon>
        <taxon>Annelida</taxon>
        <taxon>Polychaeta</taxon>
        <taxon>Sedentaria</taxon>
        <taxon>Canalipalpata</taxon>
        <taxon>Terebellida</taxon>
        <taxon>Terebelliformia</taxon>
        <taxon>Alvinellidae</taxon>
        <taxon>Paralvinella</taxon>
    </lineage>
</organism>
<evidence type="ECO:0000313" key="2">
    <source>
        <dbReference type="EMBL" id="KAK2158891.1"/>
    </source>
</evidence>
<feature type="compositionally biased region" description="Polar residues" evidence="1">
    <location>
        <begin position="121"/>
        <end position="130"/>
    </location>
</feature>
<feature type="compositionally biased region" description="Low complexity" evidence="1">
    <location>
        <begin position="181"/>
        <end position="194"/>
    </location>
</feature>
<feature type="compositionally biased region" description="Basic and acidic residues" evidence="1">
    <location>
        <begin position="84"/>
        <end position="96"/>
    </location>
</feature>
<evidence type="ECO:0000313" key="3">
    <source>
        <dbReference type="Proteomes" id="UP001208570"/>
    </source>
</evidence>
<feature type="region of interest" description="Disordered" evidence="1">
    <location>
        <begin position="111"/>
        <end position="254"/>
    </location>
</feature>
<dbReference type="AlphaFoldDB" id="A0AAD9N8G2"/>